<feature type="compositionally biased region" description="Polar residues" evidence="1">
    <location>
        <begin position="229"/>
        <end position="243"/>
    </location>
</feature>
<feature type="compositionally biased region" description="Polar residues" evidence="1">
    <location>
        <begin position="160"/>
        <end position="180"/>
    </location>
</feature>
<feature type="compositionally biased region" description="Polar residues" evidence="1">
    <location>
        <begin position="188"/>
        <end position="197"/>
    </location>
</feature>
<protein>
    <submittedName>
        <fullName evidence="2">Uncharacterized protein</fullName>
    </submittedName>
</protein>
<dbReference type="Proteomes" id="UP000301737">
    <property type="component" value="Unassembled WGS sequence"/>
</dbReference>
<reference evidence="2 3" key="1">
    <citation type="submission" date="2019-01" db="EMBL/GenBank/DDBJ databases">
        <title>Draft Genome Sequencing of Zygosaccharomyces mellis Ca-7.</title>
        <authorList>
            <person name="Shiwa Y."/>
            <person name="Kanesaki Y."/>
            <person name="Ishige T."/>
            <person name="Mura K."/>
            <person name="Hori T."/>
            <person name="Tamura T."/>
        </authorList>
    </citation>
    <scope>NUCLEOTIDE SEQUENCE [LARGE SCALE GENOMIC DNA]</scope>
    <source>
        <strain evidence="2 3">Ca-7</strain>
    </source>
</reference>
<feature type="region of interest" description="Disordered" evidence="1">
    <location>
        <begin position="227"/>
        <end position="247"/>
    </location>
</feature>
<comment type="caution">
    <text evidence="2">The sequence shown here is derived from an EMBL/GenBank/DDBJ whole genome shotgun (WGS) entry which is preliminary data.</text>
</comment>
<dbReference type="AlphaFoldDB" id="A0A4C2E9L1"/>
<proteinExistence type="predicted"/>
<evidence type="ECO:0000313" key="2">
    <source>
        <dbReference type="EMBL" id="GCF00888.1"/>
    </source>
</evidence>
<evidence type="ECO:0000313" key="3">
    <source>
        <dbReference type="Proteomes" id="UP000301737"/>
    </source>
</evidence>
<dbReference type="EMBL" id="BIMX01000023">
    <property type="protein sequence ID" value="GCF00888.1"/>
    <property type="molecule type" value="Genomic_DNA"/>
</dbReference>
<gene>
    <name evidence="2" type="ORF">ZYGM_001783</name>
</gene>
<keyword evidence="3" id="KW-1185">Reference proteome</keyword>
<name>A0A4C2E9L1_9SACH</name>
<organism evidence="2 3">
    <name type="scientific">Zygosaccharomyces mellis</name>
    <dbReference type="NCBI Taxonomy" id="42258"/>
    <lineage>
        <taxon>Eukaryota</taxon>
        <taxon>Fungi</taxon>
        <taxon>Dikarya</taxon>
        <taxon>Ascomycota</taxon>
        <taxon>Saccharomycotina</taxon>
        <taxon>Saccharomycetes</taxon>
        <taxon>Saccharomycetales</taxon>
        <taxon>Saccharomycetaceae</taxon>
        <taxon>Zygosaccharomyces</taxon>
    </lineage>
</organism>
<evidence type="ECO:0000256" key="1">
    <source>
        <dbReference type="SAM" id="MobiDB-lite"/>
    </source>
</evidence>
<sequence length="404" mass="45558">MSATINEKKRTKQKCPRSDVSFNVCTPEFSTRHREGPTDEFYKSLAIDTVQSRENVSSQHRKQGNLGYLPVVTFKASRNSTFGILKDEEIQHTDKNPMAYFERGLNYTVRPKSPKASAVNLKCNDEENYESEKNPKGLICNEITEAFEDDMFSGRPISDNRWNSGNEYQSSHQTSSVQLESSRHLISRGSSPLTLPESQTVDVVENAGFRFQLKQDTGKLRAEALAKGTTKTANNNDSKTFIDSSPPGEELSTNYYGSVANDGDKYWKTNRGMQSKRISEKISRELQTVRRFAINSNGSKNKPLSSRVKRVCSEDRFQNIRSEVLIQGKFSKAPASVKEVNSIASIPIDAGLSDFMSSVRKIHNGYYEVALKSLEDKVVRDTLLAAKERSDKIWSQDEKLEFLV</sequence>
<dbReference type="OrthoDB" id="4035887at2759"/>
<feature type="region of interest" description="Disordered" evidence="1">
    <location>
        <begin position="152"/>
        <end position="197"/>
    </location>
</feature>
<accession>A0A4C2E9L1</accession>